<feature type="domain" description="Bacterial type II secretion system protein E" evidence="4">
    <location>
        <begin position="380"/>
        <end position="394"/>
    </location>
</feature>
<keyword evidence="3" id="KW-0067">ATP-binding</keyword>
<protein>
    <recommendedName>
        <fullName evidence="4">Bacterial type II secretion system protein E domain-containing protein</fullName>
    </recommendedName>
</protein>
<dbReference type="PROSITE" id="PS00662">
    <property type="entry name" value="T2SP_E"/>
    <property type="match status" value="1"/>
</dbReference>
<evidence type="ECO:0000313" key="5">
    <source>
        <dbReference type="EMBL" id="OGW98031.1"/>
    </source>
</evidence>
<dbReference type="SUPFAM" id="SSF52540">
    <property type="entry name" value="P-loop containing nucleoside triphosphate hydrolases"/>
    <property type="match status" value="1"/>
</dbReference>
<gene>
    <name evidence="5" type="ORF">A3G33_07295</name>
</gene>
<comment type="similarity">
    <text evidence="1">Belongs to the GSP E family.</text>
</comment>
<dbReference type="InterPro" id="IPR001482">
    <property type="entry name" value="T2SS/T4SS_dom"/>
</dbReference>
<dbReference type="InterPro" id="IPR007831">
    <property type="entry name" value="T2SS_GspE_N"/>
</dbReference>
<reference evidence="5 6" key="1">
    <citation type="journal article" date="2016" name="Nat. Commun.">
        <title>Thousands of microbial genomes shed light on interconnected biogeochemical processes in an aquifer system.</title>
        <authorList>
            <person name="Anantharaman K."/>
            <person name="Brown C.T."/>
            <person name="Hug L.A."/>
            <person name="Sharon I."/>
            <person name="Castelle C.J."/>
            <person name="Probst A.J."/>
            <person name="Thomas B.C."/>
            <person name="Singh A."/>
            <person name="Wilkins M.J."/>
            <person name="Karaoz U."/>
            <person name="Brodie E.L."/>
            <person name="Williams K.H."/>
            <person name="Hubbard S.S."/>
            <person name="Banfield J.F."/>
        </authorList>
    </citation>
    <scope>NUCLEOTIDE SEQUENCE [LARGE SCALE GENOMIC DNA]</scope>
</reference>
<organism evidence="5 6">
    <name type="scientific">Candidatus Danuiimicrobium aquiferis</name>
    <dbReference type="NCBI Taxonomy" id="1801832"/>
    <lineage>
        <taxon>Bacteria</taxon>
        <taxon>Pseudomonadati</taxon>
        <taxon>Candidatus Omnitrophota</taxon>
        <taxon>Candidatus Danuiimicrobium</taxon>
    </lineage>
</organism>
<sequence length="564" mass="63563">MKTDSLINIIKKNKMISKEDLDRLHEMQQSSGKKLLHILVDEGIIPEKDLCVLLSTELKIPILNLNAYKIDPRYVEIIPKKIAERYELIPISKIGNTVTIAMSDPLDIYAIDDVKEITQCHVRPVIATSKDIQAAIENYYAMDVKFEDLVEDFDADSVEVVGVQMGVSSEEKFSADEAPVIRMVNLILQDAISNRASDIHFEPYETRLRIRYRIDGALREAHSPPREMYNAILTRIKIVSDLDITEKRLPQDGRFKVRFEHSEIDFRVSILPTYHGEKVVLRILDKSNVKLGLEVLGFTSSSVQKLQEAIKRPYGMVLVTGPTGSGKSTTLYSILNQFNTKDRNIMTIEDPVEYQIQGITQTQANADIGLTFANGLRSLLRQSPDVILVGEIRDGETADIAVKSALTGHLVFSTLHTNNACGAMTRLADMDVEPFLIASSLIAVTAQRLMRRSCPRCRKPYSISADVLARVGGKHDWVRKIQAKRGEGCNYCRNTGYRGRIATMEILVMDEEIQQMVIENRSTQEIEQVARKKGMRSLFEDALMSFENGETTLEEVLRVAAIED</sequence>
<proteinExistence type="inferred from homology"/>
<dbReference type="AlphaFoldDB" id="A0A1G1KYT5"/>
<dbReference type="EMBL" id="MHFR01000037">
    <property type="protein sequence ID" value="OGW98031.1"/>
    <property type="molecule type" value="Genomic_DNA"/>
</dbReference>
<dbReference type="PANTHER" id="PTHR30258:SF1">
    <property type="entry name" value="PROTEIN TRANSPORT PROTEIN HOFB HOMOLOG"/>
    <property type="match status" value="1"/>
</dbReference>
<dbReference type="CDD" id="cd01129">
    <property type="entry name" value="PulE-GspE-like"/>
    <property type="match status" value="1"/>
</dbReference>
<name>A0A1G1KYT5_9BACT</name>
<dbReference type="InterPro" id="IPR027417">
    <property type="entry name" value="P-loop_NTPase"/>
</dbReference>
<evidence type="ECO:0000256" key="1">
    <source>
        <dbReference type="ARBA" id="ARBA00006611"/>
    </source>
</evidence>
<comment type="caution">
    <text evidence="5">The sequence shown here is derived from an EMBL/GenBank/DDBJ whole genome shotgun (WGS) entry which is preliminary data.</text>
</comment>
<dbReference type="InterPro" id="IPR037257">
    <property type="entry name" value="T2SS_E_N_sf"/>
</dbReference>
<dbReference type="FunFam" id="3.30.450.90:FF:000001">
    <property type="entry name" value="Type II secretion system ATPase GspE"/>
    <property type="match status" value="1"/>
</dbReference>
<dbReference type="Gene3D" id="3.40.50.300">
    <property type="entry name" value="P-loop containing nucleotide triphosphate hydrolases"/>
    <property type="match status" value="1"/>
</dbReference>
<dbReference type="Pfam" id="PF00437">
    <property type="entry name" value="T2SSE"/>
    <property type="match status" value="1"/>
</dbReference>
<dbReference type="FunFam" id="3.40.50.300:FF:000398">
    <property type="entry name" value="Type IV pilus assembly ATPase PilB"/>
    <property type="match status" value="1"/>
</dbReference>
<dbReference type="GO" id="GO:0005524">
    <property type="term" value="F:ATP binding"/>
    <property type="evidence" value="ECO:0007669"/>
    <property type="project" value="UniProtKB-KW"/>
</dbReference>
<dbReference type="Gene3D" id="3.30.300.160">
    <property type="entry name" value="Type II secretion system, protein E, N-terminal domain"/>
    <property type="match status" value="1"/>
</dbReference>
<dbReference type="FunFam" id="3.30.300.160:FF:000002">
    <property type="entry name" value="Type II secretion system protein E"/>
    <property type="match status" value="1"/>
</dbReference>
<dbReference type="PANTHER" id="PTHR30258">
    <property type="entry name" value="TYPE II SECRETION SYSTEM PROTEIN GSPE-RELATED"/>
    <property type="match status" value="1"/>
</dbReference>
<dbReference type="SMART" id="SM00382">
    <property type="entry name" value="AAA"/>
    <property type="match status" value="1"/>
</dbReference>
<dbReference type="InterPro" id="IPR003593">
    <property type="entry name" value="AAA+_ATPase"/>
</dbReference>
<keyword evidence="2" id="KW-0547">Nucleotide-binding</keyword>
<dbReference type="GO" id="GO:0005886">
    <property type="term" value="C:plasma membrane"/>
    <property type="evidence" value="ECO:0007669"/>
    <property type="project" value="TreeGrafter"/>
</dbReference>
<evidence type="ECO:0000313" key="6">
    <source>
        <dbReference type="Proteomes" id="UP000178187"/>
    </source>
</evidence>
<evidence type="ECO:0000256" key="2">
    <source>
        <dbReference type="ARBA" id="ARBA00022741"/>
    </source>
</evidence>
<dbReference type="Proteomes" id="UP000178187">
    <property type="component" value="Unassembled WGS sequence"/>
</dbReference>
<evidence type="ECO:0000256" key="3">
    <source>
        <dbReference type="ARBA" id="ARBA00022840"/>
    </source>
</evidence>
<dbReference type="Pfam" id="PF05157">
    <property type="entry name" value="MshEN"/>
    <property type="match status" value="1"/>
</dbReference>
<dbReference type="SUPFAM" id="SSF160246">
    <property type="entry name" value="EspE N-terminal domain-like"/>
    <property type="match status" value="1"/>
</dbReference>
<dbReference type="GO" id="GO:0016887">
    <property type="term" value="F:ATP hydrolysis activity"/>
    <property type="evidence" value="ECO:0007669"/>
    <property type="project" value="TreeGrafter"/>
</dbReference>
<accession>A0A1G1KYT5</accession>
<evidence type="ECO:0000259" key="4">
    <source>
        <dbReference type="PROSITE" id="PS00662"/>
    </source>
</evidence>
<dbReference type="Gene3D" id="3.30.450.90">
    <property type="match status" value="1"/>
</dbReference>